<dbReference type="InterPro" id="IPR006171">
    <property type="entry name" value="TOPRIM_dom"/>
</dbReference>
<dbReference type="GO" id="GO:0006310">
    <property type="term" value="P:DNA recombination"/>
    <property type="evidence" value="ECO:0007669"/>
    <property type="project" value="UniProtKB-UniRule"/>
</dbReference>
<comment type="similarity">
    <text evidence="7">Belongs to the RecR family.</text>
</comment>
<dbReference type="Pfam" id="PF21176">
    <property type="entry name" value="RecR_HhH"/>
    <property type="match status" value="1"/>
</dbReference>
<dbReference type="SMART" id="SM00493">
    <property type="entry name" value="TOPRIM"/>
    <property type="match status" value="1"/>
</dbReference>
<evidence type="ECO:0000256" key="4">
    <source>
        <dbReference type="ARBA" id="ARBA00022833"/>
    </source>
</evidence>
<sequence>MSILPSSLKQIAYFLQRLPGIGEKTANRLAFYMLRLPETDLKEFAQNIKELKNKTKFCSRCNNLTEETLCNICSNDNRDQNKIMVVEDVLDLISFETGRIYDGLFHLLHGRIDPLNNIGPQDIYLDSLFKRVVEEKIKEVILATNLDTEGEATAMFIKNKLDELKKRRKLKFKITRLAFGLPMGANLEYADYMTLQKSIEGRSNY</sequence>
<comment type="caution">
    <text evidence="9">The sequence shown here is derived from an EMBL/GenBank/DDBJ whole genome shotgun (WGS) entry which is preliminary data.</text>
</comment>
<keyword evidence="6 7" id="KW-0234">DNA repair</keyword>
<dbReference type="SUPFAM" id="SSF111304">
    <property type="entry name" value="Recombination protein RecR"/>
    <property type="match status" value="1"/>
</dbReference>
<reference evidence="9 10" key="1">
    <citation type="journal article" date="2016" name="Nat. Commun.">
        <title>Thousands of microbial genomes shed light on interconnected biogeochemical processes in an aquifer system.</title>
        <authorList>
            <person name="Anantharaman K."/>
            <person name="Brown C.T."/>
            <person name="Hug L.A."/>
            <person name="Sharon I."/>
            <person name="Castelle C.J."/>
            <person name="Probst A.J."/>
            <person name="Thomas B.C."/>
            <person name="Singh A."/>
            <person name="Wilkins M.J."/>
            <person name="Karaoz U."/>
            <person name="Brodie E.L."/>
            <person name="Williams K.H."/>
            <person name="Hubbard S.S."/>
            <person name="Banfield J.F."/>
        </authorList>
    </citation>
    <scope>NUCLEOTIDE SEQUENCE [LARGE SCALE GENOMIC DNA]</scope>
</reference>
<dbReference type="PANTHER" id="PTHR30446:SF0">
    <property type="entry name" value="RECOMBINATION PROTEIN RECR"/>
    <property type="match status" value="1"/>
</dbReference>
<gene>
    <name evidence="7" type="primary">recR</name>
    <name evidence="9" type="ORF">A3F29_03810</name>
</gene>
<keyword evidence="1 7" id="KW-0479">Metal-binding</keyword>
<dbReference type="Pfam" id="PF02132">
    <property type="entry name" value="RecR_ZnF"/>
    <property type="match status" value="1"/>
</dbReference>
<dbReference type="InterPro" id="IPR000093">
    <property type="entry name" value="DNA_Rcmb_RecR"/>
</dbReference>
<evidence type="ECO:0000313" key="10">
    <source>
        <dbReference type="Proteomes" id="UP000177199"/>
    </source>
</evidence>
<dbReference type="AlphaFoldDB" id="A0A1F7HIQ4"/>
<dbReference type="GO" id="GO:0008270">
    <property type="term" value="F:zinc ion binding"/>
    <property type="evidence" value="ECO:0007669"/>
    <property type="project" value="UniProtKB-KW"/>
</dbReference>
<name>A0A1F7HIQ4_9BACT</name>
<dbReference type="Gene3D" id="6.10.250.240">
    <property type="match status" value="1"/>
</dbReference>
<keyword evidence="4 7" id="KW-0862">Zinc</keyword>
<feature type="domain" description="Toprim" evidence="8">
    <location>
        <begin position="81"/>
        <end position="182"/>
    </location>
</feature>
<keyword evidence="5 7" id="KW-0233">DNA recombination</keyword>
<evidence type="ECO:0000256" key="6">
    <source>
        <dbReference type="ARBA" id="ARBA00023204"/>
    </source>
</evidence>
<protein>
    <recommendedName>
        <fullName evidence="7">Recombination protein RecR</fullName>
    </recommendedName>
</protein>
<dbReference type="GO" id="GO:0006281">
    <property type="term" value="P:DNA repair"/>
    <property type="evidence" value="ECO:0007669"/>
    <property type="project" value="UniProtKB-UniRule"/>
</dbReference>
<dbReference type="InterPro" id="IPR023627">
    <property type="entry name" value="Rcmb_RecR"/>
</dbReference>
<evidence type="ECO:0000256" key="2">
    <source>
        <dbReference type="ARBA" id="ARBA00022763"/>
    </source>
</evidence>
<dbReference type="Pfam" id="PF21175">
    <property type="entry name" value="RecR_C"/>
    <property type="match status" value="1"/>
</dbReference>
<dbReference type="PROSITE" id="PS01300">
    <property type="entry name" value="RECR"/>
    <property type="match status" value="1"/>
</dbReference>
<evidence type="ECO:0000256" key="7">
    <source>
        <dbReference type="HAMAP-Rule" id="MF_00017"/>
    </source>
</evidence>
<dbReference type="GO" id="GO:0003677">
    <property type="term" value="F:DNA binding"/>
    <property type="evidence" value="ECO:0007669"/>
    <property type="project" value="UniProtKB-UniRule"/>
</dbReference>
<organism evidence="9 10">
    <name type="scientific">Candidatus Roizmanbacteria bacterium RIFCSPHIGHO2_12_FULL_33_9</name>
    <dbReference type="NCBI Taxonomy" id="1802045"/>
    <lineage>
        <taxon>Bacteria</taxon>
        <taxon>Candidatus Roizmaniibacteriota</taxon>
    </lineage>
</organism>
<keyword evidence="3 7" id="KW-0863">Zinc-finger</keyword>
<evidence type="ECO:0000256" key="1">
    <source>
        <dbReference type="ARBA" id="ARBA00022723"/>
    </source>
</evidence>
<dbReference type="NCBIfam" id="TIGR00615">
    <property type="entry name" value="recR"/>
    <property type="match status" value="1"/>
</dbReference>
<evidence type="ECO:0000313" key="9">
    <source>
        <dbReference type="EMBL" id="OGK31117.1"/>
    </source>
</evidence>
<dbReference type="EMBL" id="MFZV01000021">
    <property type="protein sequence ID" value="OGK31117.1"/>
    <property type="molecule type" value="Genomic_DNA"/>
</dbReference>
<evidence type="ECO:0000256" key="3">
    <source>
        <dbReference type="ARBA" id="ARBA00022771"/>
    </source>
</evidence>
<proteinExistence type="inferred from homology"/>
<accession>A0A1F7HIQ4</accession>
<dbReference type="Proteomes" id="UP000177199">
    <property type="component" value="Unassembled WGS sequence"/>
</dbReference>
<dbReference type="PANTHER" id="PTHR30446">
    <property type="entry name" value="RECOMBINATION PROTEIN RECR"/>
    <property type="match status" value="1"/>
</dbReference>
<comment type="function">
    <text evidence="7">May play a role in DNA repair. It seems to be involved in an RecBC-independent recombinational process of DNA repair. It may act with RecF and RecO.</text>
</comment>
<evidence type="ECO:0000259" key="8">
    <source>
        <dbReference type="PROSITE" id="PS50880"/>
    </source>
</evidence>
<feature type="zinc finger region" description="C4-type" evidence="7">
    <location>
        <begin position="58"/>
        <end position="73"/>
    </location>
</feature>
<dbReference type="Gene3D" id="1.10.8.420">
    <property type="entry name" value="RecR Domain 1"/>
    <property type="match status" value="1"/>
</dbReference>
<dbReference type="InterPro" id="IPR034137">
    <property type="entry name" value="TOPRIM_RecR"/>
</dbReference>
<dbReference type="CDD" id="cd01025">
    <property type="entry name" value="TOPRIM_recR"/>
    <property type="match status" value="1"/>
</dbReference>
<dbReference type="HAMAP" id="MF_00017">
    <property type="entry name" value="RecR"/>
    <property type="match status" value="1"/>
</dbReference>
<dbReference type="Gene3D" id="3.40.1360.10">
    <property type="match status" value="1"/>
</dbReference>
<evidence type="ECO:0000256" key="5">
    <source>
        <dbReference type="ARBA" id="ARBA00023172"/>
    </source>
</evidence>
<keyword evidence="2 7" id="KW-0227">DNA damage</keyword>
<dbReference type="InterPro" id="IPR015967">
    <property type="entry name" value="Rcmb_RecR_Znf"/>
</dbReference>
<dbReference type="Pfam" id="PF13662">
    <property type="entry name" value="Toprim_4"/>
    <property type="match status" value="1"/>
</dbReference>
<dbReference type="PROSITE" id="PS50880">
    <property type="entry name" value="TOPRIM"/>
    <property type="match status" value="1"/>
</dbReference>